<dbReference type="EMBL" id="VSSQ01067426">
    <property type="protein sequence ID" value="MPN19817.1"/>
    <property type="molecule type" value="Genomic_DNA"/>
</dbReference>
<proteinExistence type="predicted"/>
<comment type="caution">
    <text evidence="1">The sequence shown here is derived from an EMBL/GenBank/DDBJ whole genome shotgun (WGS) entry which is preliminary data.</text>
</comment>
<reference evidence="1" key="1">
    <citation type="submission" date="2019-08" db="EMBL/GenBank/DDBJ databases">
        <authorList>
            <person name="Kucharzyk K."/>
            <person name="Murdoch R.W."/>
            <person name="Higgins S."/>
            <person name="Loffler F."/>
        </authorList>
    </citation>
    <scope>NUCLEOTIDE SEQUENCE</scope>
</reference>
<evidence type="ECO:0000313" key="1">
    <source>
        <dbReference type="EMBL" id="MPN19817.1"/>
    </source>
</evidence>
<name>A0A645FZ48_9ZZZZ</name>
<accession>A0A645FZ48</accession>
<protein>
    <submittedName>
        <fullName evidence="1">Uncharacterized protein</fullName>
    </submittedName>
</protein>
<dbReference type="AlphaFoldDB" id="A0A645FZ48"/>
<sequence>MYNTALVVDRSGCTVLHGLGHIINVDVITEHLTGAAVFRGNRGSGKANVCSIRQAVSDNAGSTNNTLGDFFTVLILGHLNLFG</sequence>
<gene>
    <name evidence="1" type="ORF">SDC9_167189</name>
</gene>
<organism evidence="1">
    <name type="scientific">bioreactor metagenome</name>
    <dbReference type="NCBI Taxonomy" id="1076179"/>
    <lineage>
        <taxon>unclassified sequences</taxon>
        <taxon>metagenomes</taxon>
        <taxon>ecological metagenomes</taxon>
    </lineage>
</organism>